<proteinExistence type="predicted"/>
<dbReference type="EMBL" id="JBBPBN010000010">
    <property type="protein sequence ID" value="KAK9031244.1"/>
    <property type="molecule type" value="Genomic_DNA"/>
</dbReference>
<organism evidence="1 2">
    <name type="scientific">Hibiscus sabdariffa</name>
    <name type="common">roselle</name>
    <dbReference type="NCBI Taxonomy" id="183260"/>
    <lineage>
        <taxon>Eukaryota</taxon>
        <taxon>Viridiplantae</taxon>
        <taxon>Streptophyta</taxon>
        <taxon>Embryophyta</taxon>
        <taxon>Tracheophyta</taxon>
        <taxon>Spermatophyta</taxon>
        <taxon>Magnoliopsida</taxon>
        <taxon>eudicotyledons</taxon>
        <taxon>Gunneridae</taxon>
        <taxon>Pentapetalae</taxon>
        <taxon>rosids</taxon>
        <taxon>malvids</taxon>
        <taxon>Malvales</taxon>
        <taxon>Malvaceae</taxon>
        <taxon>Malvoideae</taxon>
        <taxon>Hibiscus</taxon>
    </lineage>
</organism>
<keyword evidence="2" id="KW-1185">Reference proteome</keyword>
<evidence type="ECO:0000313" key="1">
    <source>
        <dbReference type="EMBL" id="KAK9031244.1"/>
    </source>
</evidence>
<gene>
    <name evidence="1" type="ORF">V6N11_032630</name>
</gene>
<comment type="caution">
    <text evidence="1">The sequence shown here is derived from an EMBL/GenBank/DDBJ whole genome shotgun (WGS) entry which is preliminary data.</text>
</comment>
<name>A0ABR2T1F1_9ROSI</name>
<accession>A0ABR2T1F1</accession>
<protein>
    <submittedName>
        <fullName evidence="1">Uncharacterized protein</fullName>
    </submittedName>
</protein>
<evidence type="ECO:0000313" key="2">
    <source>
        <dbReference type="Proteomes" id="UP001396334"/>
    </source>
</evidence>
<dbReference type="Proteomes" id="UP001396334">
    <property type="component" value="Unassembled WGS sequence"/>
</dbReference>
<reference evidence="1 2" key="1">
    <citation type="journal article" date="2024" name="G3 (Bethesda)">
        <title>Genome assembly of Hibiscus sabdariffa L. provides insights into metabolisms of medicinal natural products.</title>
        <authorList>
            <person name="Kim T."/>
        </authorList>
    </citation>
    <scope>NUCLEOTIDE SEQUENCE [LARGE SCALE GENOMIC DNA]</scope>
    <source>
        <strain evidence="1">TK-2024</strain>
        <tissue evidence="1">Old leaves</tissue>
    </source>
</reference>
<sequence>MVNAMLPLQSEKKPSFLIVVEKQLNIPLYGLSSQPHLITAFWFCIESFIRSNEATAAIRTAVVAKFFTRLAALFSGGAPIKAGDIGFTTDEALPWIIGIDYL</sequence>